<dbReference type="InterPro" id="IPR023168">
    <property type="entry name" value="GatB_Yqey_C_2"/>
</dbReference>
<gene>
    <name evidence="2" type="ORF">GCM10010238_51970</name>
</gene>
<accession>A0A918GT12</accession>
<evidence type="ECO:0000313" key="3">
    <source>
        <dbReference type="Proteomes" id="UP000653493"/>
    </source>
</evidence>
<dbReference type="PANTHER" id="PTHR28055:SF1">
    <property type="entry name" value="ALTERED INHERITANCE OF MITOCHONDRIA PROTEIN 41, MITOCHONDRIAL"/>
    <property type="match status" value="1"/>
</dbReference>
<name>A0A918GT12_STRGD</name>
<dbReference type="Proteomes" id="UP000653493">
    <property type="component" value="Unassembled WGS sequence"/>
</dbReference>
<comment type="caution">
    <text evidence="2">The sequence shown here is derived from an EMBL/GenBank/DDBJ whole genome shotgun (WGS) entry which is preliminary data.</text>
</comment>
<evidence type="ECO:0000313" key="2">
    <source>
        <dbReference type="EMBL" id="GGS56243.1"/>
    </source>
</evidence>
<feature type="compositionally biased region" description="Basic and acidic residues" evidence="1">
    <location>
        <begin position="75"/>
        <end position="87"/>
    </location>
</feature>
<dbReference type="Pfam" id="PF09424">
    <property type="entry name" value="YqeY"/>
    <property type="match status" value="1"/>
</dbReference>
<feature type="compositionally biased region" description="Low complexity" evidence="1">
    <location>
        <begin position="28"/>
        <end position="42"/>
    </location>
</feature>
<reference evidence="2" key="1">
    <citation type="journal article" date="2014" name="Int. J. Syst. Evol. Microbiol.">
        <title>Complete genome sequence of Corynebacterium casei LMG S-19264T (=DSM 44701T), isolated from a smear-ripened cheese.</title>
        <authorList>
            <consortium name="US DOE Joint Genome Institute (JGI-PGF)"/>
            <person name="Walter F."/>
            <person name="Albersmeier A."/>
            <person name="Kalinowski J."/>
            <person name="Ruckert C."/>
        </authorList>
    </citation>
    <scope>NUCLEOTIDE SEQUENCE</scope>
    <source>
        <strain evidence="2">JCM 4234</strain>
    </source>
</reference>
<dbReference type="SUPFAM" id="SSF89095">
    <property type="entry name" value="GatB/YqeY motif"/>
    <property type="match status" value="1"/>
</dbReference>
<dbReference type="Gene3D" id="1.10.10.410">
    <property type="match status" value="1"/>
</dbReference>
<dbReference type="Gene3D" id="1.10.1510.10">
    <property type="entry name" value="Uncharacterised protein YqeY/AIM41 PF09424, N-terminal domain"/>
    <property type="match status" value="1"/>
</dbReference>
<feature type="region of interest" description="Disordered" evidence="1">
    <location>
        <begin position="1"/>
        <end position="97"/>
    </location>
</feature>
<evidence type="ECO:0008006" key="4">
    <source>
        <dbReference type="Google" id="ProtNLM"/>
    </source>
</evidence>
<dbReference type="EMBL" id="BMSL01000020">
    <property type="protein sequence ID" value="GGS56243.1"/>
    <property type="molecule type" value="Genomic_DNA"/>
</dbReference>
<protein>
    <recommendedName>
        <fullName evidence="4">Glutamyl-tRNA amidotransferase</fullName>
    </recommendedName>
</protein>
<dbReference type="GO" id="GO:0016884">
    <property type="term" value="F:carbon-nitrogen ligase activity, with glutamine as amido-N-donor"/>
    <property type="evidence" value="ECO:0007669"/>
    <property type="project" value="InterPro"/>
</dbReference>
<reference evidence="2" key="2">
    <citation type="submission" date="2020-09" db="EMBL/GenBank/DDBJ databases">
        <authorList>
            <person name="Sun Q."/>
            <person name="Ohkuma M."/>
        </authorList>
    </citation>
    <scope>NUCLEOTIDE SEQUENCE</scope>
    <source>
        <strain evidence="2">JCM 4234</strain>
    </source>
</reference>
<dbReference type="InterPro" id="IPR019004">
    <property type="entry name" value="YqeY/Aim41"/>
</dbReference>
<dbReference type="InterPro" id="IPR003789">
    <property type="entry name" value="Asn/Gln_tRNA_amidoTrase-B-like"/>
</dbReference>
<sequence length="245" mass="25742">MPRRTAQERTGSPLPPVPGSLQAPPSPADATPPRTARSPRPAGIGGSSPQASPRRRDAPPDGPGRGEAPAPPPPEEIRGRPEPRTCDNRPMTTLKSKLQDDLNAAIKERDELRSSTLRLTLAAITKEEVAGTTKRELSDDEVQKVITREAKKRREAAEAFAGAGRAEQAEREKAEGEVLAGYLPKQLSDEELTAIVAQAVEEAKAAGAEGPRAMGAVMKIVNPKVAGQAEGGRVAAAVKKLLAAG</sequence>
<keyword evidence="3" id="KW-1185">Reference proteome</keyword>
<proteinExistence type="predicted"/>
<dbReference type="InterPro" id="IPR042184">
    <property type="entry name" value="YqeY/Aim41_N"/>
</dbReference>
<dbReference type="AlphaFoldDB" id="A0A918GT12"/>
<evidence type="ECO:0000256" key="1">
    <source>
        <dbReference type="SAM" id="MobiDB-lite"/>
    </source>
</evidence>
<organism evidence="2 3">
    <name type="scientific">Streptomyces griseoviridis</name>
    <dbReference type="NCBI Taxonomy" id="45398"/>
    <lineage>
        <taxon>Bacteria</taxon>
        <taxon>Bacillati</taxon>
        <taxon>Actinomycetota</taxon>
        <taxon>Actinomycetes</taxon>
        <taxon>Kitasatosporales</taxon>
        <taxon>Streptomycetaceae</taxon>
        <taxon>Streptomyces</taxon>
    </lineage>
</organism>
<dbReference type="PANTHER" id="PTHR28055">
    <property type="entry name" value="ALTERED INHERITANCE OF MITOCHONDRIA PROTEIN 41, MITOCHONDRIAL"/>
    <property type="match status" value="1"/>
</dbReference>